<dbReference type="EMBL" id="FNKQ01000003">
    <property type="protein sequence ID" value="SDQ84288.1"/>
    <property type="molecule type" value="Genomic_DNA"/>
</dbReference>
<feature type="transmembrane region" description="Helical" evidence="2">
    <location>
        <begin position="311"/>
        <end position="329"/>
    </location>
</feature>
<dbReference type="Proteomes" id="UP000199289">
    <property type="component" value="Unassembled WGS sequence"/>
</dbReference>
<dbReference type="SUPFAM" id="SSF46785">
    <property type="entry name" value="Winged helix' DNA-binding domain"/>
    <property type="match status" value="1"/>
</dbReference>
<evidence type="ECO:0000313" key="4">
    <source>
        <dbReference type="EMBL" id="RDI71627.1"/>
    </source>
</evidence>
<proteinExistence type="predicted"/>
<dbReference type="InterPro" id="IPR011991">
    <property type="entry name" value="ArsR-like_HTH"/>
</dbReference>
<reference evidence="5" key="2">
    <citation type="submission" date="2016-10" db="EMBL/GenBank/DDBJ databases">
        <authorList>
            <person name="de Groot N.N."/>
        </authorList>
    </citation>
    <scope>NUCLEOTIDE SEQUENCE [LARGE SCALE GENOMIC DNA]</scope>
    <source>
        <strain evidence="5">CGMCC 1.12397</strain>
    </source>
</reference>
<reference evidence="4 7" key="3">
    <citation type="submission" date="2018-07" db="EMBL/GenBank/DDBJ databases">
        <title>Genome sequence of extremly halophilic archaeon Halopelagius longus strain BC12-B1.</title>
        <authorList>
            <person name="Zhang X."/>
        </authorList>
    </citation>
    <scope>NUCLEOTIDE SEQUENCE [LARGE SCALE GENOMIC DNA]</scope>
    <source>
        <strain evidence="4 7">BC12-B1</strain>
    </source>
</reference>
<accession>A0A1H1E713</accession>
<dbReference type="InterPro" id="IPR001845">
    <property type="entry name" value="HTH_ArsR_DNA-bd_dom"/>
</dbReference>
<feature type="compositionally biased region" description="Low complexity" evidence="1">
    <location>
        <begin position="211"/>
        <end position="226"/>
    </location>
</feature>
<feature type="compositionally biased region" description="Gly residues" evidence="1">
    <location>
        <begin position="156"/>
        <end position="173"/>
    </location>
</feature>
<keyword evidence="2" id="KW-1133">Transmembrane helix</keyword>
<dbReference type="CDD" id="cd00090">
    <property type="entry name" value="HTH_ARSR"/>
    <property type="match status" value="1"/>
</dbReference>
<feature type="compositionally biased region" description="Low complexity" evidence="1">
    <location>
        <begin position="186"/>
        <end position="196"/>
    </location>
</feature>
<gene>
    <name evidence="4" type="ORF">DWB78_07750</name>
    <name evidence="5" type="ORF">SAMN05216278_2757</name>
</gene>
<dbReference type="EMBL" id="QQST01000001">
    <property type="protein sequence ID" value="RDI71627.1"/>
    <property type="molecule type" value="Genomic_DNA"/>
</dbReference>
<dbReference type="OrthoDB" id="11368at2157"/>
<organism evidence="5 6">
    <name type="scientific">Halopelagius longus</name>
    <dbReference type="NCBI Taxonomy" id="1236180"/>
    <lineage>
        <taxon>Archaea</taxon>
        <taxon>Methanobacteriati</taxon>
        <taxon>Methanobacteriota</taxon>
        <taxon>Stenosarchaea group</taxon>
        <taxon>Halobacteria</taxon>
        <taxon>Halobacteriales</taxon>
        <taxon>Haloferacaceae</taxon>
    </lineage>
</organism>
<feature type="domain" description="HTH arsR-type" evidence="3">
    <location>
        <begin position="31"/>
        <end position="112"/>
    </location>
</feature>
<dbReference type="SMART" id="SM00418">
    <property type="entry name" value="HTH_ARSR"/>
    <property type="match status" value="1"/>
</dbReference>
<dbReference type="GO" id="GO:0003700">
    <property type="term" value="F:DNA-binding transcription factor activity"/>
    <property type="evidence" value="ECO:0007669"/>
    <property type="project" value="InterPro"/>
</dbReference>
<dbReference type="Proteomes" id="UP000255421">
    <property type="component" value="Unassembled WGS sequence"/>
</dbReference>
<evidence type="ECO:0000313" key="6">
    <source>
        <dbReference type="Proteomes" id="UP000199289"/>
    </source>
</evidence>
<feature type="region of interest" description="Disordered" evidence="1">
    <location>
        <begin position="1"/>
        <end position="21"/>
    </location>
</feature>
<dbReference type="InterPro" id="IPR036388">
    <property type="entry name" value="WH-like_DNA-bd_sf"/>
</dbReference>
<feature type="region of interest" description="Disordered" evidence="1">
    <location>
        <begin position="149"/>
        <end position="272"/>
    </location>
</feature>
<evidence type="ECO:0000313" key="7">
    <source>
        <dbReference type="Proteomes" id="UP000255421"/>
    </source>
</evidence>
<evidence type="ECO:0000256" key="1">
    <source>
        <dbReference type="SAM" id="MobiDB-lite"/>
    </source>
</evidence>
<evidence type="ECO:0000256" key="2">
    <source>
        <dbReference type="SAM" id="Phobius"/>
    </source>
</evidence>
<evidence type="ECO:0000313" key="5">
    <source>
        <dbReference type="EMBL" id="SDQ84288.1"/>
    </source>
</evidence>
<dbReference type="RefSeq" id="WP_092538263.1">
    <property type="nucleotide sequence ID" value="NZ_FNKQ01000003.1"/>
</dbReference>
<dbReference type="Gene3D" id="1.10.10.10">
    <property type="entry name" value="Winged helix-like DNA-binding domain superfamily/Winged helix DNA-binding domain"/>
    <property type="match status" value="1"/>
</dbReference>
<dbReference type="Pfam" id="PF12840">
    <property type="entry name" value="HTH_20"/>
    <property type="match status" value="1"/>
</dbReference>
<sequence length="331" mass="33335">MADILPSRPDPPDDDDKEPRVVGIDSEGVEDLLSAISSDTARSILAELHERPATPSEVADRTDTSIQNAQYHLGRLNDTGLVEESGTAYSEKGREMTVYAPADRALVVVAGQEDDTSGLQTALSQLLGGLGVVALGSVVVDRLARRGGPAFSVGMGSSGGAGGESGGGTGGDGSAQTDLTGQSVETNATTEGARTTAGGGDTPAPSEGAETAADAPTRTPTDAPSDGGFRIAEVTETPEETATEAARTVRETAEATRQPTEAASTRTPAPEETVTEAATEAAQAATDAATGSGDPVATLGAAVASLSPGELFLLGGLVTVVAVGAYWWIRK</sequence>
<keyword evidence="2" id="KW-0812">Transmembrane</keyword>
<dbReference type="AlphaFoldDB" id="A0A1H1E713"/>
<evidence type="ECO:0000259" key="3">
    <source>
        <dbReference type="SMART" id="SM00418"/>
    </source>
</evidence>
<keyword evidence="2" id="KW-0472">Membrane</keyword>
<protein>
    <submittedName>
        <fullName evidence="4">ArsR family transcriptional regulator</fullName>
    </submittedName>
    <submittedName>
        <fullName evidence="5">Helix-turn-helix domain-containing protein</fullName>
    </submittedName>
</protein>
<keyword evidence="7" id="KW-1185">Reference proteome</keyword>
<reference evidence="6" key="1">
    <citation type="submission" date="2016-10" db="EMBL/GenBank/DDBJ databases">
        <authorList>
            <person name="Varghese N."/>
            <person name="Submissions S."/>
        </authorList>
    </citation>
    <scope>NUCLEOTIDE SEQUENCE [LARGE SCALE GENOMIC DNA]</scope>
    <source>
        <strain evidence="6">CGMCC 1.12397</strain>
    </source>
</reference>
<dbReference type="InterPro" id="IPR036390">
    <property type="entry name" value="WH_DNA-bd_sf"/>
</dbReference>
<feature type="compositionally biased region" description="Polar residues" evidence="1">
    <location>
        <begin position="175"/>
        <end position="185"/>
    </location>
</feature>
<name>A0A1H1E713_9EURY</name>